<dbReference type="AlphaFoldDB" id="A0A3L7E1K7"/>
<keyword evidence="5" id="KW-1185">Reference proteome</keyword>
<name>A0A3L7E1K7_9GAMM</name>
<keyword evidence="1" id="KW-0560">Oxidoreductase</keyword>
<protein>
    <submittedName>
        <fullName evidence="4">LLM class flavin-dependent oxidoreductase</fullName>
    </submittedName>
</protein>
<dbReference type="OrthoDB" id="7903015at2"/>
<accession>A0A3L7E1K7</accession>
<dbReference type="InterPro" id="IPR036661">
    <property type="entry name" value="Luciferase-like_sf"/>
</dbReference>
<evidence type="ECO:0000256" key="1">
    <source>
        <dbReference type="ARBA" id="ARBA00023002"/>
    </source>
</evidence>
<dbReference type="GO" id="GO:0016705">
    <property type="term" value="F:oxidoreductase activity, acting on paired donors, with incorporation or reduction of molecular oxygen"/>
    <property type="evidence" value="ECO:0007669"/>
    <property type="project" value="InterPro"/>
</dbReference>
<dbReference type="PANTHER" id="PTHR30137">
    <property type="entry name" value="LUCIFERASE-LIKE MONOOXYGENASE"/>
    <property type="match status" value="1"/>
</dbReference>
<keyword evidence="2" id="KW-0503">Monooxygenase</keyword>
<dbReference type="Gene3D" id="3.20.20.30">
    <property type="entry name" value="Luciferase-like domain"/>
    <property type="match status" value="1"/>
</dbReference>
<dbReference type="EMBL" id="QRAN01000005">
    <property type="protein sequence ID" value="RLQ22570.1"/>
    <property type="molecule type" value="Genomic_DNA"/>
</dbReference>
<gene>
    <name evidence="4" type="ORF">DWB85_06175</name>
</gene>
<dbReference type="Pfam" id="PF00296">
    <property type="entry name" value="Bac_luciferase"/>
    <property type="match status" value="1"/>
</dbReference>
<evidence type="ECO:0000313" key="4">
    <source>
        <dbReference type="EMBL" id="RLQ22570.1"/>
    </source>
</evidence>
<comment type="caution">
    <text evidence="4">The sequence shown here is derived from an EMBL/GenBank/DDBJ whole genome shotgun (WGS) entry which is preliminary data.</text>
</comment>
<dbReference type="Proteomes" id="UP000265509">
    <property type="component" value="Unassembled WGS sequence"/>
</dbReference>
<reference evidence="4 5" key="1">
    <citation type="submission" date="2018-07" db="EMBL/GenBank/DDBJ databases">
        <title>Halioglobus sp. genome submission.</title>
        <authorList>
            <person name="Ye M.-Q."/>
            <person name="Du Z.-J."/>
        </authorList>
    </citation>
    <scope>NUCLEOTIDE SEQUENCE [LARGE SCALE GENOMIC DNA]</scope>
    <source>
        <strain evidence="4 5">U0301</strain>
    </source>
</reference>
<sequence length="329" mass="36413">MEFVISFDMRAPAFGAPRQAIFDAALAMCSWADRLGFDAVGLGEHHAAEDGYLPSPIPMASAIGAVTANITIRPNVLLAPLYDPVKLAEDLSVAQYLCTGRLEVVIGAGYVPYEFQMFGKRREDRKALYMEAFEVLDRAWRGDEFEYQGRRVTVSPVPDPRPRLLLGGTHPAVARRAARIADGYYPPAGENWQLYREECLKLGKPDPGATFKALGPVFTHVSHTPDEDWARIAPHVKHVVESYARWTVEAYGKAAGPFARGVNVNDLRASGAYQVLTPGDTVDMIHGLGRDRTFILTPLLGGLHPQLAWQSLELFEQAVWPEVKELQDQ</sequence>
<proteinExistence type="predicted"/>
<organism evidence="4 5">
    <name type="scientific">Seongchinamella sediminis</name>
    <dbReference type="NCBI Taxonomy" id="2283635"/>
    <lineage>
        <taxon>Bacteria</taxon>
        <taxon>Pseudomonadati</taxon>
        <taxon>Pseudomonadota</taxon>
        <taxon>Gammaproteobacteria</taxon>
        <taxon>Cellvibrionales</taxon>
        <taxon>Halieaceae</taxon>
        <taxon>Seongchinamella</taxon>
    </lineage>
</organism>
<dbReference type="PANTHER" id="PTHR30137:SF8">
    <property type="entry name" value="BLR5498 PROTEIN"/>
    <property type="match status" value="1"/>
</dbReference>
<dbReference type="GO" id="GO:0005829">
    <property type="term" value="C:cytosol"/>
    <property type="evidence" value="ECO:0007669"/>
    <property type="project" value="TreeGrafter"/>
</dbReference>
<evidence type="ECO:0000259" key="3">
    <source>
        <dbReference type="Pfam" id="PF00296"/>
    </source>
</evidence>
<evidence type="ECO:0000313" key="5">
    <source>
        <dbReference type="Proteomes" id="UP000265509"/>
    </source>
</evidence>
<dbReference type="InterPro" id="IPR011251">
    <property type="entry name" value="Luciferase-like_dom"/>
</dbReference>
<evidence type="ECO:0000256" key="2">
    <source>
        <dbReference type="ARBA" id="ARBA00023033"/>
    </source>
</evidence>
<dbReference type="SUPFAM" id="SSF51679">
    <property type="entry name" value="Bacterial luciferase-like"/>
    <property type="match status" value="1"/>
</dbReference>
<dbReference type="InterPro" id="IPR050766">
    <property type="entry name" value="Bact_Lucif_Oxidored"/>
</dbReference>
<feature type="domain" description="Luciferase-like" evidence="3">
    <location>
        <begin position="1"/>
        <end position="240"/>
    </location>
</feature>
<dbReference type="GO" id="GO:0004497">
    <property type="term" value="F:monooxygenase activity"/>
    <property type="evidence" value="ECO:0007669"/>
    <property type="project" value="UniProtKB-KW"/>
</dbReference>
<dbReference type="RefSeq" id="WP_117953341.1">
    <property type="nucleotide sequence ID" value="NZ_QRAN01000005.1"/>
</dbReference>